<reference evidence="1" key="3">
    <citation type="submission" date="2025-09" db="UniProtKB">
        <authorList>
            <consortium name="Ensembl"/>
        </authorList>
    </citation>
    <scope>IDENTIFICATION</scope>
</reference>
<reference evidence="1" key="2">
    <citation type="submission" date="2025-08" db="UniProtKB">
        <authorList>
            <consortium name="Ensembl"/>
        </authorList>
    </citation>
    <scope>IDENTIFICATION</scope>
</reference>
<dbReference type="Proteomes" id="UP000005226">
    <property type="component" value="Chromosome 18"/>
</dbReference>
<proteinExistence type="predicted"/>
<protein>
    <submittedName>
        <fullName evidence="1">Uncharacterized protein</fullName>
    </submittedName>
</protein>
<sequence>MVVSDTTTDRGFSDFSVRFWSSRPLLSPQRPTLPRFSTPLRHLCQKTWLNFS</sequence>
<evidence type="ECO:0000313" key="2">
    <source>
        <dbReference type="Proteomes" id="UP000005226"/>
    </source>
</evidence>
<dbReference type="AlphaFoldDB" id="A0A674NYX4"/>
<keyword evidence="2" id="KW-1185">Reference proteome</keyword>
<dbReference type="InParanoid" id="A0A674NYX4"/>
<reference evidence="1 2" key="1">
    <citation type="journal article" date="2011" name="Genome Biol. Evol.">
        <title>Integration of the genetic map and genome assembly of fugu facilitates insights into distinct features of genome evolution in teleosts and mammals.</title>
        <authorList>
            <person name="Kai W."/>
            <person name="Kikuchi K."/>
            <person name="Tohari S."/>
            <person name="Chew A.K."/>
            <person name="Tay A."/>
            <person name="Fujiwara A."/>
            <person name="Hosoya S."/>
            <person name="Suetake H."/>
            <person name="Naruse K."/>
            <person name="Brenner S."/>
            <person name="Suzuki Y."/>
            <person name="Venkatesh B."/>
        </authorList>
    </citation>
    <scope>NUCLEOTIDE SEQUENCE [LARGE SCALE GENOMIC DNA]</scope>
</reference>
<organism evidence="1 2">
    <name type="scientific">Takifugu rubripes</name>
    <name type="common">Japanese pufferfish</name>
    <name type="synonym">Fugu rubripes</name>
    <dbReference type="NCBI Taxonomy" id="31033"/>
    <lineage>
        <taxon>Eukaryota</taxon>
        <taxon>Metazoa</taxon>
        <taxon>Chordata</taxon>
        <taxon>Craniata</taxon>
        <taxon>Vertebrata</taxon>
        <taxon>Euteleostomi</taxon>
        <taxon>Actinopterygii</taxon>
        <taxon>Neopterygii</taxon>
        <taxon>Teleostei</taxon>
        <taxon>Neoteleostei</taxon>
        <taxon>Acanthomorphata</taxon>
        <taxon>Eupercaria</taxon>
        <taxon>Tetraodontiformes</taxon>
        <taxon>Tetradontoidea</taxon>
        <taxon>Tetraodontidae</taxon>
        <taxon>Takifugu</taxon>
    </lineage>
</organism>
<evidence type="ECO:0000313" key="1">
    <source>
        <dbReference type="Ensembl" id="ENSTRUP00000078091.1"/>
    </source>
</evidence>
<dbReference type="Ensembl" id="ENSTRUT00000072914.1">
    <property type="protein sequence ID" value="ENSTRUP00000078091.1"/>
    <property type="gene ID" value="ENSTRUG00000028293.1"/>
</dbReference>
<name>A0A674NYX4_TAKRU</name>
<accession>A0A674NYX4</accession>